<dbReference type="Proteomes" id="UP000215914">
    <property type="component" value="Chromosome 2"/>
</dbReference>
<evidence type="ECO:0000313" key="2">
    <source>
        <dbReference type="EMBL" id="OTG35340.1"/>
    </source>
</evidence>
<dbReference type="GO" id="GO:0050342">
    <property type="term" value="F:tocopherol C-methyltransferase activity"/>
    <property type="evidence" value="ECO:0007669"/>
    <property type="project" value="UniProtKB-EC"/>
</dbReference>
<dbReference type="Gramene" id="mRNA:HanXRQr2_Chr02g0082201">
    <property type="protein sequence ID" value="mRNA:HanXRQr2_Chr02g0082201"/>
    <property type="gene ID" value="HanXRQr2_Chr02g0082201"/>
</dbReference>
<sequence>MCLSLRRATIVLTAVISDATNLESHGSRFAERKRLAVTHRLSSAKEAVASISYSLEDLEFRNQQIVYRSTVDYIKLLESLSLKDIMAADWSDNVASFLPAVLCSSVWDQVITWLKLSAGYKPDSVKEILRNISRLFLTVNKGKFVHVVCLLTLWSIWLASAEGKVFNNRNVSMIKLVKCIKETFYYWYLHISSFLELS</sequence>
<dbReference type="GO" id="GO:0032259">
    <property type="term" value="P:methylation"/>
    <property type="evidence" value="ECO:0007669"/>
    <property type="project" value="UniProtKB-KW"/>
</dbReference>
<gene>
    <name evidence="2" type="ORF">HannXRQ_Chr02g0055751</name>
    <name evidence="1" type="ORF">HanXRQr2_Chr02g0082201</name>
</gene>
<dbReference type="EC" id="2.1.1.95" evidence="1"/>
<reference evidence="1" key="3">
    <citation type="submission" date="2020-06" db="EMBL/GenBank/DDBJ databases">
        <title>Helianthus annuus Genome sequencing and assembly Release 2.</title>
        <authorList>
            <person name="Gouzy J."/>
            <person name="Langlade N."/>
            <person name="Munos S."/>
        </authorList>
    </citation>
    <scope>NUCLEOTIDE SEQUENCE</scope>
    <source>
        <tissue evidence="1">Leaves</tissue>
    </source>
</reference>
<evidence type="ECO:0000313" key="1">
    <source>
        <dbReference type="EMBL" id="KAF5819846.1"/>
    </source>
</evidence>
<dbReference type="AlphaFoldDB" id="A0A251VIE4"/>
<dbReference type="EMBL" id="MNCJ02000317">
    <property type="protein sequence ID" value="KAF5819846.1"/>
    <property type="molecule type" value="Genomic_DNA"/>
</dbReference>
<keyword evidence="1" id="KW-0808">Transferase</keyword>
<organism evidence="2 3">
    <name type="scientific">Helianthus annuus</name>
    <name type="common">Common sunflower</name>
    <dbReference type="NCBI Taxonomy" id="4232"/>
    <lineage>
        <taxon>Eukaryota</taxon>
        <taxon>Viridiplantae</taxon>
        <taxon>Streptophyta</taxon>
        <taxon>Embryophyta</taxon>
        <taxon>Tracheophyta</taxon>
        <taxon>Spermatophyta</taxon>
        <taxon>Magnoliopsida</taxon>
        <taxon>eudicotyledons</taxon>
        <taxon>Gunneridae</taxon>
        <taxon>Pentapetalae</taxon>
        <taxon>asterids</taxon>
        <taxon>campanulids</taxon>
        <taxon>Asterales</taxon>
        <taxon>Asteraceae</taxon>
        <taxon>Asteroideae</taxon>
        <taxon>Heliantheae alliance</taxon>
        <taxon>Heliantheae</taxon>
        <taxon>Helianthus</taxon>
    </lineage>
</organism>
<protein>
    <submittedName>
        <fullName evidence="1">Tocopherol O-methyltransferase</fullName>
        <ecNumber evidence="1">2.1.1.95</ecNumber>
    </submittedName>
</protein>
<keyword evidence="3" id="KW-1185">Reference proteome</keyword>
<evidence type="ECO:0000313" key="3">
    <source>
        <dbReference type="Proteomes" id="UP000215914"/>
    </source>
</evidence>
<name>A0A251VIE4_HELAN</name>
<keyword evidence="1" id="KW-0489">Methyltransferase</keyword>
<reference evidence="2" key="2">
    <citation type="submission" date="2017-02" db="EMBL/GenBank/DDBJ databases">
        <title>Sunflower complete genome.</title>
        <authorList>
            <person name="Langlade N."/>
            <person name="Munos S."/>
        </authorList>
    </citation>
    <scope>NUCLEOTIDE SEQUENCE [LARGE SCALE GENOMIC DNA]</scope>
    <source>
        <tissue evidence="2">Leaves</tissue>
    </source>
</reference>
<dbReference type="EMBL" id="CM007891">
    <property type="protein sequence ID" value="OTG35340.1"/>
    <property type="molecule type" value="Genomic_DNA"/>
</dbReference>
<dbReference type="InParanoid" id="A0A251VIE4"/>
<proteinExistence type="predicted"/>
<accession>A0A251VIE4</accession>
<reference evidence="1 3" key="1">
    <citation type="journal article" date="2017" name="Nature">
        <title>The sunflower genome provides insights into oil metabolism, flowering and Asterid evolution.</title>
        <authorList>
            <person name="Badouin H."/>
            <person name="Gouzy J."/>
            <person name="Grassa C.J."/>
            <person name="Murat F."/>
            <person name="Staton S.E."/>
            <person name="Cottret L."/>
            <person name="Lelandais-Briere C."/>
            <person name="Owens G.L."/>
            <person name="Carrere S."/>
            <person name="Mayjonade B."/>
            <person name="Legrand L."/>
            <person name="Gill N."/>
            <person name="Kane N.C."/>
            <person name="Bowers J.E."/>
            <person name="Hubner S."/>
            <person name="Bellec A."/>
            <person name="Berard A."/>
            <person name="Berges H."/>
            <person name="Blanchet N."/>
            <person name="Boniface M.C."/>
            <person name="Brunel D."/>
            <person name="Catrice O."/>
            <person name="Chaidir N."/>
            <person name="Claudel C."/>
            <person name="Donnadieu C."/>
            <person name="Faraut T."/>
            <person name="Fievet G."/>
            <person name="Helmstetter N."/>
            <person name="King M."/>
            <person name="Knapp S.J."/>
            <person name="Lai Z."/>
            <person name="Le Paslier M.C."/>
            <person name="Lippi Y."/>
            <person name="Lorenzon L."/>
            <person name="Mandel J.R."/>
            <person name="Marage G."/>
            <person name="Marchand G."/>
            <person name="Marquand E."/>
            <person name="Bret-Mestries E."/>
            <person name="Morien E."/>
            <person name="Nambeesan S."/>
            <person name="Nguyen T."/>
            <person name="Pegot-Espagnet P."/>
            <person name="Pouilly N."/>
            <person name="Raftis F."/>
            <person name="Sallet E."/>
            <person name="Schiex T."/>
            <person name="Thomas J."/>
            <person name="Vandecasteele C."/>
            <person name="Vares D."/>
            <person name="Vear F."/>
            <person name="Vautrin S."/>
            <person name="Crespi M."/>
            <person name="Mangin B."/>
            <person name="Burke J.M."/>
            <person name="Salse J."/>
            <person name="Munos S."/>
            <person name="Vincourt P."/>
            <person name="Rieseberg L.H."/>
            <person name="Langlade N.B."/>
        </authorList>
    </citation>
    <scope>NUCLEOTIDE SEQUENCE [LARGE SCALE GENOMIC DNA]</scope>
    <source>
        <strain evidence="3">cv. SF193</strain>
        <tissue evidence="1">Leaves</tissue>
    </source>
</reference>